<gene>
    <name evidence="1" type="ordered locus">Theco_3712</name>
</gene>
<dbReference type="SUPFAM" id="SSF49764">
    <property type="entry name" value="HSP20-like chaperones"/>
    <property type="match status" value="1"/>
</dbReference>
<evidence type="ECO:0000313" key="2">
    <source>
        <dbReference type="Proteomes" id="UP000010795"/>
    </source>
</evidence>
<proteinExistence type="predicted"/>
<dbReference type="Gene3D" id="2.60.40.790">
    <property type="match status" value="1"/>
</dbReference>
<evidence type="ECO:0000313" key="1">
    <source>
        <dbReference type="EMBL" id="AGA59731.1"/>
    </source>
</evidence>
<dbReference type="AlphaFoldDB" id="L0EJ47"/>
<reference evidence="2" key="1">
    <citation type="submission" date="2012-01" db="EMBL/GenBank/DDBJ databases">
        <title>Complete sequence of chromosome of Thermobacillus composti KWC4.</title>
        <authorList>
            <person name="Lucas S."/>
            <person name="Han J."/>
            <person name="Lapidus A."/>
            <person name="Cheng J.-F."/>
            <person name="Goodwin L."/>
            <person name="Pitluck S."/>
            <person name="Peters L."/>
            <person name="Ovchinnikova G."/>
            <person name="Teshima H."/>
            <person name="Detter J.C."/>
            <person name="Han C."/>
            <person name="Tapia R."/>
            <person name="Land M."/>
            <person name="Hauser L."/>
            <person name="Kyrpides N."/>
            <person name="Ivanova N."/>
            <person name="Pagani I."/>
            <person name="Anderson I."/>
            <person name="Woyke T."/>
        </authorList>
    </citation>
    <scope>NUCLEOTIDE SEQUENCE [LARGE SCALE GENOMIC DNA]</scope>
    <source>
        <strain evidence="2">DSM 18247 / JCM 13945 / KWC4</strain>
    </source>
</reference>
<dbReference type="InterPro" id="IPR008978">
    <property type="entry name" value="HSP20-like_chaperone"/>
</dbReference>
<dbReference type="Proteomes" id="UP000010795">
    <property type="component" value="Chromosome"/>
</dbReference>
<organism evidence="1 2">
    <name type="scientific">Thermobacillus composti (strain DSM 18247 / JCM 13945 / KWC4)</name>
    <dbReference type="NCBI Taxonomy" id="717605"/>
    <lineage>
        <taxon>Bacteria</taxon>
        <taxon>Bacillati</taxon>
        <taxon>Bacillota</taxon>
        <taxon>Bacilli</taxon>
        <taxon>Bacillales</taxon>
        <taxon>Paenibacillaceae</taxon>
        <taxon>Thermobacillus</taxon>
    </lineage>
</organism>
<name>L0EJ47_THECK</name>
<dbReference type="CDD" id="cd00298">
    <property type="entry name" value="ACD_sHsps_p23-like"/>
    <property type="match status" value="1"/>
</dbReference>
<dbReference type="EMBL" id="CP003255">
    <property type="protein sequence ID" value="AGA59731.1"/>
    <property type="molecule type" value="Genomic_DNA"/>
</dbReference>
<dbReference type="eggNOG" id="COG0071">
    <property type="taxonomic scope" value="Bacteria"/>
</dbReference>
<dbReference type="KEGG" id="tco:Theco_3712"/>
<dbReference type="RefSeq" id="WP_015256453.1">
    <property type="nucleotide sequence ID" value="NC_019897.1"/>
</dbReference>
<keyword evidence="2" id="KW-1185">Reference proteome</keyword>
<dbReference type="STRING" id="717605.Theco_3712"/>
<accession>L0EJ47</accession>
<dbReference type="HOGENOM" id="CLU_1712404_0_0_9"/>
<evidence type="ECO:0008006" key="3">
    <source>
        <dbReference type="Google" id="ProtNLM"/>
    </source>
</evidence>
<dbReference type="OrthoDB" id="1806521at2"/>
<protein>
    <recommendedName>
        <fullName evidence="3">Molecular chaperone (Small heat shock protein)</fullName>
    </recommendedName>
</protein>
<sequence length="153" mass="17511">MKQQTPAEQWDAFEKAMLEAFPFLPKDFTRAGIVDSSWLSDVVQNSINRFIDQEMKSKFPNSVFGSALNYDTFETHRSVIVRLRLPEDLNPRELEMSISCHKVRIKLPSGAKQEIPLPKAVSPRKARTTFKGGILELRLPKTREPFYPLYVGG</sequence>